<accession>A0A0B6RUL3</accession>
<name>A0A0B6RUL3_BURPL</name>
<dbReference type="KEGG" id="bgp:BGL_2c09590"/>
<dbReference type="SUPFAM" id="SSF53649">
    <property type="entry name" value="Alkaline phosphatase-like"/>
    <property type="match status" value="1"/>
</dbReference>
<dbReference type="AlphaFoldDB" id="A0A0B6RUL3"/>
<dbReference type="Gene3D" id="3.40.720.10">
    <property type="entry name" value="Alkaline Phosphatase, subunit A"/>
    <property type="match status" value="1"/>
</dbReference>
<dbReference type="InterPro" id="IPR017850">
    <property type="entry name" value="Alkaline_phosphatase_core_sf"/>
</dbReference>
<reference evidence="2" key="1">
    <citation type="submission" date="2011-03" db="EMBL/GenBank/DDBJ databases">
        <authorList>
            <person name="Voget S."/>
            <person name="Streit W.R."/>
            <person name="Jaeger K.E."/>
            <person name="Daniel R."/>
        </authorList>
    </citation>
    <scope>NUCLEOTIDE SEQUENCE [LARGE SCALE GENOMIC DNA]</scope>
    <source>
        <strain evidence="2">PG1</strain>
    </source>
</reference>
<proteinExistence type="predicted"/>
<reference evidence="1 2" key="2">
    <citation type="journal article" date="2016" name="Appl. Microbiol. Biotechnol.">
        <title>Mutations improving production and secretion of extracellular lipase by Burkholderia glumae PG1.</title>
        <authorList>
            <person name="Knapp A."/>
            <person name="Voget S."/>
            <person name="Gao R."/>
            <person name="Zaburannyi N."/>
            <person name="Krysciak D."/>
            <person name="Breuer M."/>
            <person name="Hauer B."/>
            <person name="Streit W.R."/>
            <person name="Muller R."/>
            <person name="Daniel R."/>
            <person name="Jaeger K.E."/>
        </authorList>
    </citation>
    <scope>NUCLEOTIDE SEQUENCE [LARGE SCALE GENOMIC DNA]</scope>
    <source>
        <strain evidence="1 2">PG1</strain>
    </source>
</reference>
<dbReference type="RefSeq" id="WP_042627569.1">
    <property type="nucleotide sequence ID" value="NZ_CP002581.1"/>
</dbReference>
<organism evidence="1 2">
    <name type="scientific">Burkholderia plantarii</name>
    <dbReference type="NCBI Taxonomy" id="41899"/>
    <lineage>
        <taxon>Bacteria</taxon>
        <taxon>Pseudomonadati</taxon>
        <taxon>Pseudomonadota</taxon>
        <taxon>Betaproteobacteria</taxon>
        <taxon>Burkholderiales</taxon>
        <taxon>Burkholderiaceae</taxon>
        <taxon>Burkholderia</taxon>
    </lineage>
</organism>
<gene>
    <name evidence="1" type="ORF">BGL_2c09590</name>
</gene>
<protein>
    <recommendedName>
        <fullName evidence="3">Type I phosphodiesterase/nucleotide pyrophosphatase</fullName>
    </recommendedName>
</protein>
<evidence type="ECO:0008006" key="3">
    <source>
        <dbReference type="Google" id="ProtNLM"/>
    </source>
</evidence>
<sequence length="546" mass="58328">MSAARSRLVWLLIDGLSWRLVRMLAARRPDSTLTRCLLGGRAIPLQPLSPNCQTPPSLFSIFSGTDVARHGLTGYLLPAPAPGDPLAVADGFSAWPREIPMVWDRWAAGSTRFRLCAVPFVQPGRLGAALVGRTDVYGGSFSVAPDTVRDGGRLSIPALDIDLRVEARDDGITLHDPRSAAPPRHLAINHGLALPLAAHVPHGNAFRAIALHAMRIDGEPTLISFGYRAIDVQGAPAGSRAMQGGAAFATGDPGRLYGSGRLGRRLDEGGTGAAEHALVALMRVVHDSFAADVVAAVRAADADCVIGYDPAIDLLSHHLLKYLAPCRPDQPWAPLGEALFDIALGWIDELIDACLAASPEPLRCIAHSDHGMAPVHHDLFPNAWFEQAGVLIRDDAGQPDLTRSAALLHPAENGLVMLHPGRLAACGFDPGTLIEAWRAALPESMRAGWHHFEGPAAVSGEPPGIEGWLMRCYWQAPAGTRLRFARAMPFVQPSRKGGDHAVWSRDPWLQGILVDAGGEPIGLPDQPALNLPDIVPLVCRDDMPSP</sequence>
<dbReference type="Proteomes" id="UP000031838">
    <property type="component" value="Chromosome 2"/>
</dbReference>
<keyword evidence="2" id="KW-1185">Reference proteome</keyword>
<evidence type="ECO:0000313" key="2">
    <source>
        <dbReference type="Proteomes" id="UP000031838"/>
    </source>
</evidence>
<evidence type="ECO:0000313" key="1">
    <source>
        <dbReference type="EMBL" id="AJK49037.1"/>
    </source>
</evidence>
<dbReference type="EMBL" id="CP002581">
    <property type="protein sequence ID" value="AJK49037.1"/>
    <property type="molecule type" value="Genomic_DNA"/>
</dbReference>
<dbReference type="HOGENOM" id="CLU_498461_0_0_4"/>